<evidence type="ECO:0000259" key="2">
    <source>
        <dbReference type="Pfam" id="PF13828"/>
    </source>
</evidence>
<gene>
    <name evidence="3" type="ORF">SAMN05421806_10874</name>
</gene>
<accession>A0A1G9CDJ0</accession>
<protein>
    <recommendedName>
        <fullName evidence="2">DUF4190 domain-containing protein</fullName>
    </recommendedName>
</protein>
<evidence type="ECO:0000313" key="3">
    <source>
        <dbReference type="EMBL" id="SDK49730.1"/>
    </source>
</evidence>
<keyword evidence="1" id="KW-0812">Transmembrane</keyword>
<dbReference type="AlphaFoldDB" id="A0A1G9CDJ0"/>
<feature type="transmembrane region" description="Helical" evidence="1">
    <location>
        <begin position="20"/>
        <end position="46"/>
    </location>
</feature>
<evidence type="ECO:0000313" key="4">
    <source>
        <dbReference type="Proteomes" id="UP000199155"/>
    </source>
</evidence>
<evidence type="ECO:0000256" key="1">
    <source>
        <dbReference type="SAM" id="Phobius"/>
    </source>
</evidence>
<dbReference type="RefSeq" id="WP_093612354.1">
    <property type="nucleotide sequence ID" value="NZ_FNFF01000008.1"/>
</dbReference>
<name>A0A1G9CDJ0_9ACTN</name>
<feature type="domain" description="DUF4190" evidence="2">
    <location>
        <begin position="18"/>
        <end position="77"/>
    </location>
</feature>
<dbReference type="Pfam" id="PF13828">
    <property type="entry name" value="DUF4190"/>
    <property type="match status" value="1"/>
</dbReference>
<dbReference type="EMBL" id="FNFF01000008">
    <property type="protein sequence ID" value="SDK49730.1"/>
    <property type="molecule type" value="Genomic_DNA"/>
</dbReference>
<feature type="transmembrane region" description="Helical" evidence="1">
    <location>
        <begin position="58"/>
        <end position="87"/>
    </location>
</feature>
<reference evidence="3 4" key="1">
    <citation type="submission" date="2016-10" db="EMBL/GenBank/DDBJ databases">
        <authorList>
            <person name="de Groot N.N."/>
        </authorList>
    </citation>
    <scope>NUCLEOTIDE SEQUENCE [LARGE SCALE GENOMIC DNA]</scope>
    <source>
        <strain evidence="3 4">CGMCC 4.5727</strain>
    </source>
</reference>
<keyword evidence="1" id="KW-1133">Transmembrane helix</keyword>
<dbReference type="Proteomes" id="UP000199155">
    <property type="component" value="Unassembled WGS sequence"/>
</dbReference>
<proteinExistence type="predicted"/>
<keyword evidence="1" id="KW-0472">Membrane</keyword>
<dbReference type="OrthoDB" id="4321042at2"/>
<dbReference type="STRING" id="417292.SAMN05421806_10874"/>
<dbReference type="InterPro" id="IPR025241">
    <property type="entry name" value="DUF4190"/>
</dbReference>
<sequence length="89" mass="8561">MTGQYASARGRSGTNGFAVAGLACGVVGLIVAAFILGPLAIIFGFVGRKNAGANGSSGMATAAIVLGVVDIVLVIILMATGGGGFFIGS</sequence>
<organism evidence="3 4">
    <name type="scientific">Streptomyces indicus</name>
    <dbReference type="NCBI Taxonomy" id="417292"/>
    <lineage>
        <taxon>Bacteria</taxon>
        <taxon>Bacillati</taxon>
        <taxon>Actinomycetota</taxon>
        <taxon>Actinomycetes</taxon>
        <taxon>Kitasatosporales</taxon>
        <taxon>Streptomycetaceae</taxon>
        <taxon>Streptomyces</taxon>
    </lineage>
</organism>
<keyword evidence="4" id="KW-1185">Reference proteome</keyword>